<dbReference type="AlphaFoldDB" id="D4LT94"/>
<dbReference type="HOGENOM" id="CLU_2300291_0_0_9"/>
<dbReference type="EMBL" id="FP929054">
    <property type="protein sequence ID" value="CBL24002.1"/>
    <property type="molecule type" value="Genomic_DNA"/>
</dbReference>
<sequence>MGKGLKFSLRAFKKPLLTEEEYQLLSYLQREGDVSCHLKCLKEEAKSREPHLADSLQKQIQREFISRVAQLYYKKQLVIDNIRREDCLEANGTSVLAQAV</sequence>
<evidence type="ECO:0000313" key="1">
    <source>
        <dbReference type="EMBL" id="CBL24002.1"/>
    </source>
</evidence>
<reference evidence="1 2" key="2">
    <citation type="submission" date="2010-03" db="EMBL/GenBank/DDBJ databases">
        <authorList>
            <person name="Pajon A."/>
        </authorList>
    </citation>
    <scope>NUCLEOTIDE SEQUENCE [LARGE SCALE GENOMIC DNA]</scope>
    <source>
        <strain evidence="1 2">A2-162</strain>
    </source>
</reference>
<dbReference type="RefSeq" id="WP_015542769.1">
    <property type="nucleotide sequence ID" value="NC_021022.1"/>
</dbReference>
<gene>
    <name evidence="1" type="ORF">CK5_27210</name>
</gene>
<protein>
    <submittedName>
        <fullName evidence="1">Uncharacterized protein</fullName>
    </submittedName>
</protein>
<keyword evidence="2" id="KW-1185">Reference proteome</keyword>
<evidence type="ECO:0000313" key="2">
    <source>
        <dbReference type="Proteomes" id="UP000008955"/>
    </source>
</evidence>
<name>D4LT94_9FIRM</name>
<accession>D4LT94</accession>
<proteinExistence type="predicted"/>
<reference evidence="1 2" key="1">
    <citation type="submission" date="2010-03" db="EMBL/GenBank/DDBJ databases">
        <title>The genome sequence of Ruminococcus obeum A2-162.</title>
        <authorList>
            <consortium name="metaHIT consortium -- http://www.metahit.eu/"/>
            <person name="Pajon A."/>
            <person name="Turner K."/>
            <person name="Parkhill J."/>
            <person name="Duncan S."/>
            <person name="Flint H."/>
        </authorList>
    </citation>
    <scope>NUCLEOTIDE SEQUENCE [LARGE SCALE GENOMIC DNA]</scope>
    <source>
        <strain evidence="1 2">A2-162</strain>
    </source>
</reference>
<dbReference type="KEGG" id="rob:CK5_27210"/>
<dbReference type="PATRIC" id="fig|657314.3.peg.2596"/>
<organism evidence="1 2">
    <name type="scientific">Blautia obeum A2-162</name>
    <dbReference type="NCBI Taxonomy" id="657314"/>
    <lineage>
        <taxon>Bacteria</taxon>
        <taxon>Bacillati</taxon>
        <taxon>Bacillota</taxon>
        <taxon>Clostridia</taxon>
        <taxon>Lachnospirales</taxon>
        <taxon>Lachnospiraceae</taxon>
        <taxon>Blautia</taxon>
    </lineage>
</organism>
<dbReference type="Proteomes" id="UP000008955">
    <property type="component" value="Chromosome"/>
</dbReference>